<proteinExistence type="predicted"/>
<dbReference type="GO" id="GO:0004527">
    <property type="term" value="F:exonuclease activity"/>
    <property type="evidence" value="ECO:0007669"/>
    <property type="project" value="UniProtKB-KW"/>
</dbReference>
<feature type="non-terminal residue" evidence="1">
    <location>
        <position position="136"/>
    </location>
</feature>
<accession>A0A392PWR0</accession>
<keyword evidence="1" id="KW-0255">Endonuclease</keyword>
<dbReference type="EMBL" id="LXQA010100045">
    <property type="protein sequence ID" value="MCI16254.1"/>
    <property type="molecule type" value="Genomic_DNA"/>
</dbReference>
<evidence type="ECO:0000313" key="2">
    <source>
        <dbReference type="Proteomes" id="UP000265520"/>
    </source>
</evidence>
<organism evidence="1 2">
    <name type="scientific">Trifolium medium</name>
    <dbReference type="NCBI Taxonomy" id="97028"/>
    <lineage>
        <taxon>Eukaryota</taxon>
        <taxon>Viridiplantae</taxon>
        <taxon>Streptophyta</taxon>
        <taxon>Embryophyta</taxon>
        <taxon>Tracheophyta</taxon>
        <taxon>Spermatophyta</taxon>
        <taxon>Magnoliopsida</taxon>
        <taxon>eudicotyledons</taxon>
        <taxon>Gunneridae</taxon>
        <taxon>Pentapetalae</taxon>
        <taxon>rosids</taxon>
        <taxon>fabids</taxon>
        <taxon>Fabales</taxon>
        <taxon>Fabaceae</taxon>
        <taxon>Papilionoideae</taxon>
        <taxon>50 kb inversion clade</taxon>
        <taxon>NPAAA clade</taxon>
        <taxon>Hologalegina</taxon>
        <taxon>IRL clade</taxon>
        <taxon>Trifolieae</taxon>
        <taxon>Trifolium</taxon>
    </lineage>
</organism>
<name>A0A392PWR0_9FABA</name>
<keyword evidence="1" id="KW-0269">Exonuclease</keyword>
<keyword evidence="1" id="KW-0540">Nuclease</keyword>
<dbReference type="GO" id="GO:0004519">
    <property type="term" value="F:endonuclease activity"/>
    <property type="evidence" value="ECO:0007669"/>
    <property type="project" value="UniProtKB-KW"/>
</dbReference>
<keyword evidence="1" id="KW-0378">Hydrolase</keyword>
<dbReference type="AlphaFoldDB" id="A0A392PWR0"/>
<sequence length="136" mass="15494">MKLGWELRSGTDALWCRVLRGKYERGSVFVDEVNAKVNDTSLGKTLVNLWPEFTKHHTVVDDIPEERRQDRVRDLIDEEGRWSENTIAWLPAQLRDNIKAVVPPSADMGSDRCLWPGNSRGDITVSSAYKLLKQDG</sequence>
<protein>
    <submittedName>
        <fullName evidence="1">Endonuclease/exonuclease/phosphatase family protein</fullName>
    </submittedName>
</protein>
<reference evidence="1 2" key="1">
    <citation type="journal article" date="2018" name="Front. Plant Sci.">
        <title>Red Clover (Trifolium pratense) and Zigzag Clover (T. medium) - A Picture of Genomic Similarities and Differences.</title>
        <authorList>
            <person name="Dluhosova J."/>
            <person name="Istvanek J."/>
            <person name="Nedelnik J."/>
            <person name="Repkova J."/>
        </authorList>
    </citation>
    <scope>NUCLEOTIDE SEQUENCE [LARGE SCALE GENOMIC DNA]</scope>
    <source>
        <strain evidence="2">cv. 10/8</strain>
        <tissue evidence="1">Leaf</tissue>
    </source>
</reference>
<dbReference type="Proteomes" id="UP000265520">
    <property type="component" value="Unassembled WGS sequence"/>
</dbReference>
<comment type="caution">
    <text evidence="1">The sequence shown here is derived from an EMBL/GenBank/DDBJ whole genome shotgun (WGS) entry which is preliminary data.</text>
</comment>
<evidence type="ECO:0000313" key="1">
    <source>
        <dbReference type="EMBL" id="MCI16254.1"/>
    </source>
</evidence>
<keyword evidence="2" id="KW-1185">Reference proteome</keyword>